<evidence type="ECO:0000313" key="3">
    <source>
        <dbReference type="EMBL" id="MCZ0859867.1"/>
    </source>
</evidence>
<dbReference type="InterPro" id="IPR036390">
    <property type="entry name" value="WH_DNA-bd_sf"/>
</dbReference>
<evidence type="ECO:0000259" key="2">
    <source>
        <dbReference type="Pfam" id="PF01022"/>
    </source>
</evidence>
<dbReference type="Pfam" id="PF01022">
    <property type="entry name" value="HTH_5"/>
    <property type="match status" value="1"/>
</dbReference>
<accession>A0ABT4IDP8</accession>
<dbReference type="CDD" id="cd00090">
    <property type="entry name" value="HTH_ARSR"/>
    <property type="match status" value="1"/>
</dbReference>
<gene>
    <name evidence="3" type="ORF">O0S10_01330</name>
</gene>
<proteinExistence type="predicted"/>
<dbReference type="Proteomes" id="UP001141422">
    <property type="component" value="Unassembled WGS sequence"/>
</dbReference>
<evidence type="ECO:0000256" key="1">
    <source>
        <dbReference type="SAM" id="Coils"/>
    </source>
</evidence>
<dbReference type="EMBL" id="JAPTGB010000002">
    <property type="protein sequence ID" value="MCZ0859867.1"/>
    <property type="molecule type" value="Genomic_DNA"/>
</dbReference>
<feature type="domain" description="HTH arsR-type" evidence="2">
    <location>
        <begin position="172"/>
        <end position="214"/>
    </location>
</feature>
<dbReference type="InterPro" id="IPR011991">
    <property type="entry name" value="ArsR-like_HTH"/>
</dbReference>
<feature type="coiled-coil region" evidence="1">
    <location>
        <begin position="2"/>
        <end position="29"/>
    </location>
</feature>
<reference evidence="3" key="1">
    <citation type="submission" date="2022-12" db="EMBL/GenBank/DDBJ databases">
        <title>Isolation and characterisation of novel Methanocorpusculum spp. from native Australian herbivores indicates the genus is ancestrally host-associated.</title>
        <authorList>
            <person name="Volmer J.G."/>
            <person name="Soo R.M."/>
            <person name="Evans P.N."/>
            <person name="Hoedt E.C."/>
            <person name="Astorga Alsina A.L."/>
            <person name="Woodcroft B.J."/>
            <person name="Tyson G.W."/>
            <person name="Hugenholtz P."/>
            <person name="Morrison M."/>
        </authorList>
    </citation>
    <scope>NUCLEOTIDE SEQUENCE</scope>
    <source>
        <strain evidence="3">MG</strain>
    </source>
</reference>
<dbReference type="InterPro" id="IPR001845">
    <property type="entry name" value="HTH_ArsR_DNA-bd_dom"/>
</dbReference>
<keyword evidence="4" id="KW-1185">Reference proteome</keyword>
<sequence>MEDALTAELAALRTEIETLRTEMRRCINTPESGNSSGTLDTFRKHAADAIIAGEMMRAKETLETQARNCPVKEQCLPQFEKTLSILLGSLKTGSISPEEITKIRREYEGAQKLCTYEYCTGCLLEADKLFAAYTKLLKSAGVYAGDDIGEQIQDLSDEAVVAWIGEPLANVIRVKILKSLASEPKSFADLGKLTGLRGGNLLFHLEKLLAAEMILQKGERKEYVLTGRGHELLSAASVLMEKIG</sequence>
<dbReference type="RefSeq" id="WP_268924085.1">
    <property type="nucleotide sequence ID" value="NZ_JAPTGB010000002.1"/>
</dbReference>
<keyword evidence="1" id="KW-0175">Coiled coil</keyword>
<evidence type="ECO:0000313" key="4">
    <source>
        <dbReference type="Proteomes" id="UP001141422"/>
    </source>
</evidence>
<comment type="caution">
    <text evidence="3">The sequence shown here is derived from an EMBL/GenBank/DDBJ whole genome shotgun (WGS) entry which is preliminary data.</text>
</comment>
<dbReference type="Gene3D" id="1.10.10.10">
    <property type="entry name" value="Winged helix-like DNA-binding domain superfamily/Winged helix DNA-binding domain"/>
    <property type="match status" value="1"/>
</dbReference>
<organism evidence="3 4">
    <name type="scientific">Methanocorpusculum petauri</name>
    <dbReference type="NCBI Taxonomy" id="3002863"/>
    <lineage>
        <taxon>Archaea</taxon>
        <taxon>Methanobacteriati</taxon>
        <taxon>Methanobacteriota</taxon>
        <taxon>Stenosarchaea group</taxon>
        <taxon>Methanomicrobia</taxon>
        <taxon>Methanomicrobiales</taxon>
        <taxon>Methanocorpusculaceae</taxon>
        <taxon>Methanocorpusculum</taxon>
    </lineage>
</organism>
<dbReference type="SUPFAM" id="SSF46785">
    <property type="entry name" value="Winged helix' DNA-binding domain"/>
    <property type="match status" value="1"/>
</dbReference>
<dbReference type="InterPro" id="IPR036388">
    <property type="entry name" value="WH-like_DNA-bd_sf"/>
</dbReference>
<protein>
    <submittedName>
        <fullName evidence="3">Winged helix-turn-helix domain-containing protein</fullName>
    </submittedName>
</protein>
<name>A0ABT4IDP8_9EURY</name>